<keyword evidence="1" id="KW-0378">Hydrolase</keyword>
<evidence type="ECO:0000313" key="2">
    <source>
        <dbReference type="Proteomes" id="UP000010932"/>
    </source>
</evidence>
<dbReference type="Gene3D" id="3.30.2310.20">
    <property type="entry name" value="RelE-like"/>
    <property type="match status" value="1"/>
</dbReference>
<dbReference type="GO" id="GO:0016787">
    <property type="term" value="F:hydrolase activity"/>
    <property type="evidence" value="ECO:0007669"/>
    <property type="project" value="UniProtKB-KW"/>
</dbReference>
<sequence length="122" mass="14176">MKINYLPTFIKDLKDLKSTSPYSVIKNLVFTDILAVKQLSEINNLKKLKGEYNAYRIRIGDYRIVFLLKKIQLHLLVFFIVENSIVISRKISVDKESLKSLCRNSPQNESLRSRFQLLPTSA</sequence>
<dbReference type="SUPFAM" id="SSF143011">
    <property type="entry name" value="RelE-like"/>
    <property type="match status" value="1"/>
</dbReference>
<comment type="caution">
    <text evidence="1">The sequence shown here is derived from an EMBL/GenBank/DDBJ whole genome shotgun (WGS) entry which is preliminary data.</text>
</comment>
<protein>
    <submittedName>
        <fullName evidence="1">Toxin RelE domain protein</fullName>
        <ecNumber evidence="1">3.1.-.-</ecNumber>
    </submittedName>
</protein>
<dbReference type="EMBL" id="ANKQ01000001">
    <property type="protein sequence ID" value="ELP56166.1"/>
    <property type="molecule type" value="Genomic_DNA"/>
</dbReference>
<organism evidence="1 2">
    <name type="scientific">Microcystis aeruginosa TAIHU98</name>
    <dbReference type="NCBI Taxonomy" id="1134457"/>
    <lineage>
        <taxon>Bacteria</taxon>
        <taxon>Bacillati</taxon>
        <taxon>Cyanobacteriota</taxon>
        <taxon>Cyanophyceae</taxon>
        <taxon>Oscillatoriophycideae</taxon>
        <taxon>Chroococcales</taxon>
        <taxon>Microcystaceae</taxon>
        <taxon>Microcystis</taxon>
    </lineage>
</organism>
<gene>
    <name evidence="1" type="primary">relE-2</name>
    <name evidence="1" type="ORF">O53_766</name>
</gene>
<dbReference type="InterPro" id="IPR035093">
    <property type="entry name" value="RelE/ParE_toxin_dom_sf"/>
</dbReference>
<name>L7EBC0_MICAE</name>
<dbReference type="EC" id="3.1.-.-" evidence="1"/>
<evidence type="ECO:0000313" key="1">
    <source>
        <dbReference type="EMBL" id="ELP56166.1"/>
    </source>
</evidence>
<reference evidence="1 2" key="1">
    <citation type="journal article" date="2013" name="Genome Announc.">
        <title>Whole-Genome Sequence of Microcystis aeruginosa TAIHU98, a Nontoxic Bloom-Forming Strain Isolated from Taihu Lake, China.</title>
        <authorList>
            <person name="Yang C."/>
            <person name="Zhang W."/>
            <person name="Ren M."/>
            <person name="Song L."/>
            <person name="Li T."/>
            <person name="Zhao J."/>
        </authorList>
    </citation>
    <scope>NUCLEOTIDE SEQUENCE [LARGE SCALE GENOMIC DNA]</scope>
    <source>
        <strain evidence="1 2">TAIHU98</strain>
    </source>
</reference>
<proteinExistence type="predicted"/>
<dbReference type="AlphaFoldDB" id="L7EBC0"/>
<dbReference type="Proteomes" id="UP000010932">
    <property type="component" value="Unassembled WGS sequence"/>
</dbReference>
<accession>L7EBC0</accession>